<sequence>MALPAVGPAAIAQAAGTVDVSLVDSVGQEWFELIGDRDVVLSRIDGIDPSTAAGQEQLGALDVPALLRSGTTLDEVARAATKDGVATLTGLEPGVYLLEVADNPQTRDARVSYAPAVVVLAPGAMTRTFAPKAQVLGVSAQALTACNTPRWLNAAAPGTYVEYDYSFTIPNPSVDGGVGVYEITLDFSTGHTIQWEDSPVIVRAAAAKMLLRLPWLQPRGEETVVKLAKPTISLVAGGKTTELADGPGYTVALDGTKSATFTLTEQARAQLADARRADPLAHIEIRVPTKANTSGPWGTPGRGEVLGTLETTAHLRTDGMDAVRTPVDVEKTSHVNVVTRKACFLPGSDDSGSGGTDGPGNNGPGSSGPGSNGAGGSSSHGGAGQPGGGDGGPGAQPQAAGPGEGAQGSEQGGTQGGSRSGLASTGAGVLGITMLALVLIAAGLVLRRRGRGGAGA</sequence>
<feature type="compositionally biased region" description="Gly residues" evidence="1">
    <location>
        <begin position="352"/>
        <end position="394"/>
    </location>
</feature>
<accession>A0A2S0WFX3</accession>
<reference evidence="4" key="1">
    <citation type="submission" date="2018-01" db="EMBL/GenBank/DDBJ databases">
        <authorList>
            <person name="Li J."/>
        </authorList>
    </citation>
    <scope>NUCLEOTIDE SEQUENCE [LARGE SCALE GENOMIC DNA]</scope>
    <source>
        <strain evidence="4">2184</strain>
    </source>
</reference>
<keyword evidence="2" id="KW-0812">Transmembrane</keyword>
<feature type="transmembrane region" description="Helical" evidence="2">
    <location>
        <begin position="427"/>
        <end position="446"/>
    </location>
</feature>
<dbReference type="EMBL" id="CP026948">
    <property type="protein sequence ID" value="AWB84675.1"/>
    <property type="molecule type" value="Genomic_DNA"/>
</dbReference>
<dbReference type="Proteomes" id="UP000244754">
    <property type="component" value="Chromosome"/>
</dbReference>
<feature type="compositionally biased region" description="Gly residues" evidence="1">
    <location>
        <begin position="402"/>
        <end position="419"/>
    </location>
</feature>
<gene>
    <name evidence="3" type="ORF">C3E79_09490</name>
</gene>
<feature type="region of interest" description="Disordered" evidence="1">
    <location>
        <begin position="344"/>
        <end position="422"/>
    </location>
</feature>
<keyword evidence="2" id="KW-0472">Membrane</keyword>
<dbReference type="GO" id="GO:0005975">
    <property type="term" value="P:carbohydrate metabolic process"/>
    <property type="evidence" value="ECO:0007669"/>
    <property type="project" value="UniProtKB-ARBA"/>
</dbReference>
<evidence type="ECO:0000256" key="2">
    <source>
        <dbReference type="SAM" id="Phobius"/>
    </source>
</evidence>
<dbReference type="AlphaFoldDB" id="A0A2S0WFX3"/>
<dbReference type="InterPro" id="IPR013783">
    <property type="entry name" value="Ig-like_fold"/>
</dbReference>
<protein>
    <submittedName>
        <fullName evidence="3">Uncharacterized protein</fullName>
    </submittedName>
</protein>
<evidence type="ECO:0000313" key="4">
    <source>
        <dbReference type="Proteomes" id="UP000244754"/>
    </source>
</evidence>
<dbReference type="Gene3D" id="2.60.40.10">
    <property type="entry name" value="Immunoglobulins"/>
    <property type="match status" value="1"/>
</dbReference>
<evidence type="ECO:0000256" key="1">
    <source>
        <dbReference type="SAM" id="MobiDB-lite"/>
    </source>
</evidence>
<keyword evidence="4" id="KW-1185">Reference proteome</keyword>
<proteinExistence type="predicted"/>
<name>A0A2S0WFX3_9CORY</name>
<keyword evidence="2" id="KW-1133">Transmembrane helix</keyword>
<organism evidence="3 4">
    <name type="scientific">Corynebacterium liangguodongii</name>
    <dbReference type="NCBI Taxonomy" id="2079535"/>
    <lineage>
        <taxon>Bacteria</taxon>
        <taxon>Bacillati</taxon>
        <taxon>Actinomycetota</taxon>
        <taxon>Actinomycetes</taxon>
        <taxon>Mycobacteriales</taxon>
        <taxon>Corynebacteriaceae</taxon>
        <taxon>Corynebacterium</taxon>
    </lineage>
</organism>
<dbReference type="KEGG" id="clia:C3E79_09490"/>
<evidence type="ECO:0000313" key="3">
    <source>
        <dbReference type="EMBL" id="AWB84675.1"/>
    </source>
</evidence>
<dbReference type="Gene3D" id="2.60.40.740">
    <property type="match status" value="1"/>
</dbReference>